<dbReference type="FunFam" id="3.30.40.10:FF:000318">
    <property type="entry name" value="E3 ubiquitin-protein ligase MARCH4"/>
    <property type="match status" value="1"/>
</dbReference>
<keyword evidence="9" id="KW-1185">Reference proteome</keyword>
<dbReference type="OrthoDB" id="264354at2759"/>
<dbReference type="GO" id="GO:0008270">
    <property type="term" value="F:zinc ion binding"/>
    <property type="evidence" value="ECO:0007669"/>
    <property type="project" value="UniProtKB-KW"/>
</dbReference>
<evidence type="ECO:0000259" key="6">
    <source>
        <dbReference type="PROSITE" id="PS50089"/>
    </source>
</evidence>
<dbReference type="InterPro" id="IPR022143">
    <property type="entry name" value="DUF3675"/>
</dbReference>
<accession>A0A7J7D5E4</accession>
<dbReference type="PROSITE" id="PS50089">
    <property type="entry name" value="ZF_RING_2"/>
    <property type="match status" value="1"/>
</dbReference>
<keyword evidence="2 4" id="KW-0863">Zinc-finger</keyword>
<feature type="domain" description="RING-CH-type" evidence="7">
    <location>
        <begin position="12"/>
        <end position="74"/>
    </location>
</feature>
<evidence type="ECO:0000256" key="1">
    <source>
        <dbReference type="ARBA" id="ARBA00022723"/>
    </source>
</evidence>
<evidence type="ECO:0000256" key="2">
    <source>
        <dbReference type="ARBA" id="ARBA00022771"/>
    </source>
</evidence>
<dbReference type="GO" id="GO:0016020">
    <property type="term" value="C:membrane"/>
    <property type="evidence" value="ECO:0007669"/>
    <property type="project" value="TreeGrafter"/>
</dbReference>
<reference evidence="8 9" key="1">
    <citation type="journal article" date="2020" name="Nat. Commun.">
        <title>Genome of Tripterygium wilfordii and identification of cytochrome P450 involved in triptolide biosynthesis.</title>
        <authorList>
            <person name="Tu L."/>
            <person name="Su P."/>
            <person name="Zhang Z."/>
            <person name="Gao L."/>
            <person name="Wang J."/>
            <person name="Hu T."/>
            <person name="Zhou J."/>
            <person name="Zhang Y."/>
            <person name="Zhao Y."/>
            <person name="Liu Y."/>
            <person name="Song Y."/>
            <person name="Tong Y."/>
            <person name="Lu Y."/>
            <person name="Yang J."/>
            <person name="Xu C."/>
            <person name="Jia M."/>
            <person name="Peters R.J."/>
            <person name="Huang L."/>
            <person name="Gao W."/>
        </authorList>
    </citation>
    <scope>NUCLEOTIDE SEQUENCE [LARGE SCALE GENOMIC DNA]</scope>
    <source>
        <strain evidence="9">cv. XIE 37</strain>
        <tissue evidence="8">Leaf</tissue>
    </source>
</reference>
<dbReference type="InterPro" id="IPR011016">
    <property type="entry name" value="Znf_RING-CH"/>
</dbReference>
<dbReference type="FunCoup" id="A0A7J7D5E4">
    <property type="interactions" value="53"/>
</dbReference>
<dbReference type="Proteomes" id="UP000593562">
    <property type="component" value="Unassembled WGS sequence"/>
</dbReference>
<evidence type="ECO:0000313" key="8">
    <source>
        <dbReference type="EMBL" id="KAF5741531.1"/>
    </source>
</evidence>
<dbReference type="SUPFAM" id="SSF57850">
    <property type="entry name" value="RING/U-box"/>
    <property type="match status" value="1"/>
</dbReference>
<dbReference type="Gene3D" id="3.30.40.10">
    <property type="entry name" value="Zinc/RING finger domain, C3HC4 (zinc finger)"/>
    <property type="match status" value="1"/>
</dbReference>
<organism evidence="8 9">
    <name type="scientific">Tripterygium wilfordii</name>
    <name type="common">Thunder God vine</name>
    <dbReference type="NCBI Taxonomy" id="458696"/>
    <lineage>
        <taxon>Eukaryota</taxon>
        <taxon>Viridiplantae</taxon>
        <taxon>Streptophyta</taxon>
        <taxon>Embryophyta</taxon>
        <taxon>Tracheophyta</taxon>
        <taxon>Spermatophyta</taxon>
        <taxon>Magnoliopsida</taxon>
        <taxon>eudicotyledons</taxon>
        <taxon>Gunneridae</taxon>
        <taxon>Pentapetalae</taxon>
        <taxon>rosids</taxon>
        <taxon>fabids</taxon>
        <taxon>Celastrales</taxon>
        <taxon>Celastraceae</taxon>
        <taxon>Tripterygium</taxon>
    </lineage>
</organism>
<evidence type="ECO:0000256" key="5">
    <source>
        <dbReference type="SAM" id="Phobius"/>
    </source>
</evidence>
<dbReference type="Pfam" id="PF12428">
    <property type="entry name" value="DUF3675"/>
    <property type="match status" value="1"/>
</dbReference>
<dbReference type="PROSITE" id="PS51292">
    <property type="entry name" value="ZF_RING_CH"/>
    <property type="match status" value="1"/>
</dbReference>
<keyword evidence="5" id="KW-0472">Membrane</keyword>
<keyword evidence="3" id="KW-0862">Zinc</keyword>
<feature type="domain" description="RING-type" evidence="6">
    <location>
        <begin position="20"/>
        <end position="67"/>
    </location>
</feature>
<dbReference type="GO" id="GO:0016567">
    <property type="term" value="P:protein ubiquitination"/>
    <property type="evidence" value="ECO:0007669"/>
    <property type="project" value="TreeGrafter"/>
</dbReference>
<proteinExistence type="predicted"/>
<evidence type="ECO:0000259" key="7">
    <source>
        <dbReference type="PROSITE" id="PS51292"/>
    </source>
</evidence>
<dbReference type="Pfam" id="PF12906">
    <property type="entry name" value="RINGv"/>
    <property type="match status" value="1"/>
</dbReference>
<evidence type="ECO:0008006" key="10">
    <source>
        <dbReference type="Google" id="ProtNLM"/>
    </source>
</evidence>
<feature type="transmembrane region" description="Helical" evidence="5">
    <location>
        <begin position="141"/>
        <end position="159"/>
    </location>
</feature>
<dbReference type="InterPro" id="IPR033275">
    <property type="entry name" value="MARCH-like"/>
</dbReference>
<dbReference type="InterPro" id="IPR001841">
    <property type="entry name" value="Znf_RING"/>
</dbReference>
<dbReference type="PANTHER" id="PTHR23012:SF180">
    <property type="entry name" value="RING_FYVE_PHD ZINC FINGER SUPERFAMILY PROTEIN"/>
    <property type="match status" value="1"/>
</dbReference>
<comment type="caution">
    <text evidence="8">The sequence shown here is derived from an EMBL/GenBank/DDBJ whole genome shotgun (WGS) entry which is preliminary data.</text>
</comment>
<dbReference type="CDD" id="cd16495">
    <property type="entry name" value="RING_CH-C4HC3_MARCH"/>
    <property type="match status" value="1"/>
</dbReference>
<dbReference type="GO" id="GO:0004842">
    <property type="term" value="F:ubiquitin-protein transferase activity"/>
    <property type="evidence" value="ECO:0007669"/>
    <property type="project" value="TreeGrafter"/>
</dbReference>
<evidence type="ECO:0000256" key="3">
    <source>
        <dbReference type="ARBA" id="ARBA00022833"/>
    </source>
</evidence>
<name>A0A7J7D5E4_TRIWF</name>
<dbReference type="InParanoid" id="A0A7J7D5E4"/>
<evidence type="ECO:0000313" key="9">
    <source>
        <dbReference type="Proteomes" id="UP000593562"/>
    </source>
</evidence>
<keyword evidence="5" id="KW-1133">Transmembrane helix</keyword>
<sequence>MGEVILYMDDLQSSSAISHCRICHEEEFESSKTLEAPCACSGTVKFAHRDCIQRWCNEKGNTTCEICLQRYEPGYTAPSKKTQFIDAMTIRDSLRISLSEEETEDERSRIIIREGVVRVSEAEYSQCITAADRSASCWRSLALTFTVVMLVRHTFAVLAGETQDYPFTLLTVLILRASGILLPMYIMIRAIGAVHRSIKRQIQQIHVIDSDDDTSNLGDEDDNDNELQQTV</sequence>
<evidence type="ECO:0000256" key="4">
    <source>
        <dbReference type="PROSITE-ProRule" id="PRU00175"/>
    </source>
</evidence>
<gene>
    <name evidence="8" type="ORF">HS088_TW10G00531</name>
</gene>
<dbReference type="AlphaFoldDB" id="A0A7J7D5E4"/>
<dbReference type="SMART" id="SM00744">
    <property type="entry name" value="RINGv"/>
    <property type="match status" value="1"/>
</dbReference>
<protein>
    <recommendedName>
        <fullName evidence="10">RING/FYVE/PHD zinc finger superfamily protein</fullName>
    </recommendedName>
</protein>
<feature type="transmembrane region" description="Helical" evidence="5">
    <location>
        <begin position="165"/>
        <end position="188"/>
    </location>
</feature>
<dbReference type="EMBL" id="JAAARO010000010">
    <property type="protein sequence ID" value="KAF5741531.1"/>
    <property type="molecule type" value="Genomic_DNA"/>
</dbReference>
<dbReference type="PANTHER" id="PTHR23012">
    <property type="entry name" value="RING/FYVE/PHD ZINC FINGER DOMAIN-CONTAINING"/>
    <property type="match status" value="1"/>
</dbReference>
<dbReference type="InterPro" id="IPR013083">
    <property type="entry name" value="Znf_RING/FYVE/PHD"/>
</dbReference>
<keyword evidence="5" id="KW-0812">Transmembrane</keyword>
<keyword evidence="1" id="KW-0479">Metal-binding</keyword>